<evidence type="ECO:0008006" key="2">
    <source>
        <dbReference type="Google" id="ProtNLM"/>
    </source>
</evidence>
<sequence>MIIIIIFINIMSQKKYEEACINGNIETVIKLFNKIDYKHDKFLGFVNACKYGHLNIVKYHVDKIKNFNVHVNKDEPFVLACWNNHLNVISFLYSLEPKKFNNIIKSGIPLDCFVYNTITTKLPEKTIKWILDNFGPHSNNKLVTNKIIANKLLFRCAEVGNHILFVKTLEKYNIDLNKCKSDISIINVICRNYRINTLKYLLEKYKKKINWKNNWGINFLISEYNNDNKNKTVKNMLDLLIKHKIIDKI</sequence>
<organism evidence="1">
    <name type="scientific">Hokovirus HKV1</name>
    <dbReference type="NCBI Taxonomy" id="1977638"/>
    <lineage>
        <taxon>Viruses</taxon>
        <taxon>Varidnaviria</taxon>
        <taxon>Bamfordvirae</taxon>
        <taxon>Nucleocytoviricota</taxon>
        <taxon>Megaviricetes</taxon>
        <taxon>Imitervirales</taxon>
        <taxon>Mimiviridae</taxon>
        <taxon>Klosneuvirinae</taxon>
        <taxon>Hokovirus</taxon>
    </lineage>
</organism>
<dbReference type="EMBL" id="KY684103">
    <property type="protein sequence ID" value="ARF10366.1"/>
    <property type="molecule type" value="Genomic_DNA"/>
</dbReference>
<dbReference type="Pfam" id="PF12796">
    <property type="entry name" value="Ank_2"/>
    <property type="match status" value="1"/>
</dbReference>
<name>A0A1V0SF69_9VIRU</name>
<accession>A0A1V0SF69</accession>
<proteinExistence type="predicted"/>
<dbReference type="Gene3D" id="1.25.40.20">
    <property type="entry name" value="Ankyrin repeat-containing domain"/>
    <property type="match status" value="1"/>
</dbReference>
<gene>
    <name evidence="1" type="ORF">Hokovirus_1_245</name>
</gene>
<dbReference type="InterPro" id="IPR002110">
    <property type="entry name" value="Ankyrin_rpt"/>
</dbReference>
<reference evidence="1" key="1">
    <citation type="journal article" date="2017" name="Science">
        <title>Giant viruses with an expanded complement of translation system components.</title>
        <authorList>
            <person name="Schulz F."/>
            <person name="Yutin N."/>
            <person name="Ivanova N.N."/>
            <person name="Ortega D.R."/>
            <person name="Lee T.K."/>
            <person name="Vierheilig J."/>
            <person name="Daims H."/>
            <person name="Horn M."/>
            <person name="Wagner M."/>
            <person name="Jensen G.J."/>
            <person name="Kyrpides N.C."/>
            <person name="Koonin E.V."/>
            <person name="Woyke T."/>
        </authorList>
    </citation>
    <scope>NUCLEOTIDE SEQUENCE</scope>
    <source>
        <strain evidence="1">HKV1</strain>
    </source>
</reference>
<dbReference type="SUPFAM" id="SSF48403">
    <property type="entry name" value="Ankyrin repeat"/>
    <property type="match status" value="1"/>
</dbReference>
<evidence type="ECO:0000313" key="1">
    <source>
        <dbReference type="EMBL" id="ARF10366.1"/>
    </source>
</evidence>
<dbReference type="InterPro" id="IPR036770">
    <property type="entry name" value="Ankyrin_rpt-contain_sf"/>
</dbReference>
<protein>
    <recommendedName>
        <fullName evidence="2">Ankyrin repeat protein</fullName>
    </recommendedName>
</protein>